<evidence type="ECO:0000313" key="3">
    <source>
        <dbReference type="EMBL" id="ELY37429.1"/>
    </source>
</evidence>
<proteinExistence type="predicted"/>
<reference evidence="3 4" key="1">
    <citation type="journal article" date="2014" name="PLoS Genet.">
        <title>Phylogenetically driven sequencing of extremely halophilic archaea reveals strategies for static and dynamic osmo-response.</title>
        <authorList>
            <person name="Becker E.A."/>
            <person name="Seitzer P.M."/>
            <person name="Tritt A."/>
            <person name="Larsen D."/>
            <person name="Krusor M."/>
            <person name="Yao A.I."/>
            <person name="Wu D."/>
            <person name="Madern D."/>
            <person name="Eisen J.A."/>
            <person name="Darling A.E."/>
            <person name="Facciotti M.T."/>
        </authorList>
    </citation>
    <scope>NUCLEOTIDE SEQUENCE [LARGE SCALE GENOMIC DNA]</scope>
    <source>
        <strain evidence="3 4">GA33</strain>
    </source>
</reference>
<dbReference type="NCBIfam" id="TIGR04449">
    <property type="entry name" value="halocin_C8_dom"/>
    <property type="match status" value="1"/>
</dbReference>
<feature type="transmembrane region" description="Helical" evidence="2">
    <location>
        <begin position="212"/>
        <end position="233"/>
    </location>
</feature>
<name>L9VJX3_9EURY</name>
<dbReference type="AlphaFoldDB" id="L9VJX3"/>
<dbReference type="PROSITE" id="PS51318">
    <property type="entry name" value="TAT"/>
    <property type="match status" value="1"/>
</dbReference>
<keyword evidence="4" id="KW-1185">Reference proteome</keyword>
<dbReference type="EMBL" id="AOHW01000046">
    <property type="protein sequence ID" value="ELY37429.1"/>
    <property type="molecule type" value="Genomic_DNA"/>
</dbReference>
<dbReference type="eggNOG" id="arCOG07527">
    <property type="taxonomic scope" value="Archaea"/>
</dbReference>
<sequence length="274" mass="28813">MSDKNTDGVESVATTESPLDRRTLLKGISGSTVAFGASIGTSTVSAAQNDEPPVTEVDNGQARKAIGRARRSDAFKELKSYLRDAYDLIVPSRDARVFEAEGPEGTAYEVVSFYPKRRGQGSNENTQYSLAVTLRGSSVVSNKATIVSFDDGDIPTDATSISVREGDIEESEESVEINDPEDPETSAGHETTGAETASVTVQSTSCNLCRTIFDLACVVGCGVGAAALCLLAGVTTFGTGFIVCAGVTAAVCYFIQRFGCTPPSRTACTEMSYC</sequence>
<feature type="region of interest" description="Disordered" evidence="1">
    <location>
        <begin position="157"/>
        <end position="194"/>
    </location>
</feature>
<dbReference type="Proteomes" id="UP000011599">
    <property type="component" value="Unassembled WGS sequence"/>
</dbReference>
<dbReference type="InterPro" id="IPR031033">
    <property type="entry name" value="Halocin_C8_dom"/>
</dbReference>
<protein>
    <submittedName>
        <fullName evidence="3">Uncharacterized protein</fullName>
    </submittedName>
</protein>
<evidence type="ECO:0000313" key="4">
    <source>
        <dbReference type="Proteomes" id="UP000011599"/>
    </source>
</evidence>
<dbReference type="RefSeq" id="WP_006092146.1">
    <property type="nucleotide sequence ID" value="NZ_AOHW01000046.1"/>
</dbReference>
<organism evidence="3 4">
    <name type="scientific">Natronorubrum tibetense GA33</name>
    <dbReference type="NCBI Taxonomy" id="1114856"/>
    <lineage>
        <taxon>Archaea</taxon>
        <taxon>Methanobacteriati</taxon>
        <taxon>Methanobacteriota</taxon>
        <taxon>Stenosarchaea group</taxon>
        <taxon>Halobacteria</taxon>
        <taxon>Halobacteriales</taxon>
        <taxon>Natrialbaceae</taxon>
        <taxon>Natronorubrum</taxon>
    </lineage>
</organism>
<feature type="region of interest" description="Disordered" evidence="1">
    <location>
        <begin position="1"/>
        <end position="21"/>
    </location>
</feature>
<keyword evidence="2" id="KW-1133">Transmembrane helix</keyword>
<keyword evidence="2" id="KW-0812">Transmembrane</keyword>
<comment type="caution">
    <text evidence="3">The sequence shown here is derived from an EMBL/GenBank/DDBJ whole genome shotgun (WGS) entry which is preliminary data.</text>
</comment>
<feature type="compositionally biased region" description="Acidic residues" evidence="1">
    <location>
        <begin position="167"/>
        <end position="184"/>
    </location>
</feature>
<feature type="transmembrane region" description="Helical" evidence="2">
    <location>
        <begin position="239"/>
        <end position="255"/>
    </location>
</feature>
<accession>L9VJX3</accession>
<dbReference type="OrthoDB" id="137977at2157"/>
<dbReference type="InterPro" id="IPR006311">
    <property type="entry name" value="TAT_signal"/>
</dbReference>
<gene>
    <name evidence="3" type="ORF">C496_20115</name>
</gene>
<keyword evidence="2" id="KW-0472">Membrane</keyword>
<evidence type="ECO:0000256" key="1">
    <source>
        <dbReference type="SAM" id="MobiDB-lite"/>
    </source>
</evidence>
<evidence type="ECO:0000256" key="2">
    <source>
        <dbReference type="SAM" id="Phobius"/>
    </source>
</evidence>